<dbReference type="EMBL" id="FCOX02000029">
    <property type="protein sequence ID" value="SAK91522.1"/>
    <property type="molecule type" value="Genomic_DNA"/>
</dbReference>
<dbReference type="Proteomes" id="UP000071859">
    <property type="component" value="Unassembled WGS sequence"/>
</dbReference>
<organism evidence="2 3">
    <name type="scientific">Caballeronia calidae</name>
    <dbReference type="NCBI Taxonomy" id="1777139"/>
    <lineage>
        <taxon>Bacteria</taxon>
        <taxon>Pseudomonadati</taxon>
        <taxon>Pseudomonadota</taxon>
        <taxon>Betaproteobacteria</taxon>
        <taxon>Burkholderiales</taxon>
        <taxon>Burkholderiaceae</taxon>
        <taxon>Caballeronia</taxon>
    </lineage>
</organism>
<comment type="caution">
    <text evidence="2">The sequence shown here is derived from an EMBL/GenBank/DDBJ whole genome shotgun (WGS) entry which is preliminary data.</text>
</comment>
<accession>A0A158DA26</accession>
<feature type="chain" id="PRO_5007623872" description="Lipoprotein" evidence="1">
    <location>
        <begin position="31"/>
        <end position="221"/>
    </location>
</feature>
<dbReference type="PROSITE" id="PS51257">
    <property type="entry name" value="PROKAR_LIPOPROTEIN"/>
    <property type="match status" value="1"/>
</dbReference>
<dbReference type="Gene3D" id="2.10.25.10">
    <property type="entry name" value="Laminin"/>
    <property type="match status" value="3"/>
</dbReference>
<dbReference type="InterPro" id="IPR009030">
    <property type="entry name" value="Growth_fac_rcpt_cys_sf"/>
</dbReference>
<protein>
    <recommendedName>
        <fullName evidence="4">Lipoprotein</fullName>
    </recommendedName>
</protein>
<feature type="signal peptide" evidence="1">
    <location>
        <begin position="1"/>
        <end position="30"/>
    </location>
</feature>
<gene>
    <name evidence="2" type="ORF">AWB78_04930</name>
</gene>
<dbReference type="SUPFAM" id="SSF57184">
    <property type="entry name" value="Growth factor receptor domain"/>
    <property type="match status" value="1"/>
</dbReference>
<dbReference type="AlphaFoldDB" id="A0A158DA26"/>
<evidence type="ECO:0000313" key="3">
    <source>
        <dbReference type="Proteomes" id="UP000071859"/>
    </source>
</evidence>
<sequence>MTRLPQIPSTAVLTGCFAIILGSLSMSGHAQEAPNPVGEFLNAFRGKPVGPVAPPLSSSAQTVSGLSSAMVNAPLTSTTVPPAPVPASVPSCPPGVDRLGCPRPLRQQSQSNCPAGMTAGPTGCVPMAMPPNAHRVSTDGQWQCDDGYMRFGAVCMALQSTPANAHLIGTGADWECNSGFRRVGNTCEAVSLPPNAHLANTGDGWECDAGFRMVGNFCVGH</sequence>
<evidence type="ECO:0008006" key="4">
    <source>
        <dbReference type="Google" id="ProtNLM"/>
    </source>
</evidence>
<evidence type="ECO:0000256" key="1">
    <source>
        <dbReference type="SAM" id="SignalP"/>
    </source>
</evidence>
<keyword evidence="1" id="KW-0732">Signal</keyword>
<name>A0A158DA26_9BURK</name>
<keyword evidence="3" id="KW-1185">Reference proteome</keyword>
<proteinExistence type="predicted"/>
<reference evidence="2" key="1">
    <citation type="submission" date="2016-01" db="EMBL/GenBank/DDBJ databases">
        <authorList>
            <person name="Peeters C."/>
        </authorList>
    </citation>
    <scope>NUCLEOTIDE SEQUENCE</scope>
    <source>
        <strain evidence="2">LMG 29321</strain>
    </source>
</reference>
<evidence type="ECO:0000313" key="2">
    <source>
        <dbReference type="EMBL" id="SAK91522.1"/>
    </source>
</evidence>